<reference evidence="2" key="2">
    <citation type="journal article" date="2024" name="Plant">
        <title>Genomic evolution and insights into agronomic trait innovations of Sesamum species.</title>
        <authorList>
            <person name="Miao H."/>
            <person name="Wang L."/>
            <person name="Qu L."/>
            <person name="Liu H."/>
            <person name="Sun Y."/>
            <person name="Le M."/>
            <person name="Wang Q."/>
            <person name="Wei S."/>
            <person name="Zheng Y."/>
            <person name="Lin W."/>
            <person name="Duan Y."/>
            <person name="Cao H."/>
            <person name="Xiong S."/>
            <person name="Wang X."/>
            <person name="Wei L."/>
            <person name="Li C."/>
            <person name="Ma Q."/>
            <person name="Ju M."/>
            <person name="Zhao R."/>
            <person name="Li G."/>
            <person name="Mu C."/>
            <person name="Tian Q."/>
            <person name="Mei H."/>
            <person name="Zhang T."/>
            <person name="Gao T."/>
            <person name="Zhang H."/>
        </authorList>
    </citation>
    <scope>NUCLEOTIDE SEQUENCE</scope>
    <source>
        <strain evidence="2">KEN1</strain>
    </source>
</reference>
<proteinExistence type="predicted"/>
<organism evidence="2">
    <name type="scientific">Sesamum latifolium</name>
    <dbReference type="NCBI Taxonomy" id="2727402"/>
    <lineage>
        <taxon>Eukaryota</taxon>
        <taxon>Viridiplantae</taxon>
        <taxon>Streptophyta</taxon>
        <taxon>Embryophyta</taxon>
        <taxon>Tracheophyta</taxon>
        <taxon>Spermatophyta</taxon>
        <taxon>Magnoliopsida</taxon>
        <taxon>eudicotyledons</taxon>
        <taxon>Gunneridae</taxon>
        <taxon>Pentapetalae</taxon>
        <taxon>asterids</taxon>
        <taxon>lamiids</taxon>
        <taxon>Lamiales</taxon>
        <taxon>Pedaliaceae</taxon>
        <taxon>Sesamum</taxon>
    </lineage>
</organism>
<feature type="non-terminal residue" evidence="2">
    <location>
        <position position="1"/>
    </location>
</feature>
<sequence>KANGAPPSSDTSSGRRSKTPLAGLAGGPTSMAHLFGMLAEMPRRRLNLDCGGAFGRVARCPLHKSGDGGRAPYEPSYSNYC</sequence>
<evidence type="ECO:0000256" key="1">
    <source>
        <dbReference type="SAM" id="MobiDB-lite"/>
    </source>
</evidence>
<feature type="compositionally biased region" description="Polar residues" evidence="1">
    <location>
        <begin position="1"/>
        <end position="14"/>
    </location>
</feature>
<dbReference type="AlphaFoldDB" id="A0AAW2UGP4"/>
<feature type="region of interest" description="Disordered" evidence="1">
    <location>
        <begin position="1"/>
        <end position="27"/>
    </location>
</feature>
<evidence type="ECO:0000313" key="2">
    <source>
        <dbReference type="EMBL" id="KAL0416149.1"/>
    </source>
</evidence>
<name>A0AAW2UGP4_9LAMI</name>
<comment type="caution">
    <text evidence="2">The sequence shown here is derived from an EMBL/GenBank/DDBJ whole genome shotgun (WGS) entry which is preliminary data.</text>
</comment>
<reference evidence="2" key="1">
    <citation type="submission" date="2020-06" db="EMBL/GenBank/DDBJ databases">
        <authorList>
            <person name="Li T."/>
            <person name="Hu X."/>
            <person name="Zhang T."/>
            <person name="Song X."/>
            <person name="Zhang H."/>
            <person name="Dai N."/>
            <person name="Sheng W."/>
            <person name="Hou X."/>
            <person name="Wei L."/>
        </authorList>
    </citation>
    <scope>NUCLEOTIDE SEQUENCE</scope>
    <source>
        <strain evidence="2">KEN1</strain>
        <tissue evidence="2">Leaf</tissue>
    </source>
</reference>
<protein>
    <submittedName>
        <fullName evidence="2">Uncharacterized protein</fullName>
    </submittedName>
</protein>
<gene>
    <name evidence="2" type="ORF">Slati_3446800</name>
</gene>
<dbReference type="EMBL" id="JACGWN010000012">
    <property type="protein sequence ID" value="KAL0416149.1"/>
    <property type="molecule type" value="Genomic_DNA"/>
</dbReference>
<accession>A0AAW2UGP4</accession>